<dbReference type="PANTHER" id="PTHR21110">
    <property type="entry name" value="PHOSPHOPENTOMUTASE"/>
    <property type="match status" value="1"/>
</dbReference>
<feature type="domain" description="Metalloenzyme" evidence="4">
    <location>
        <begin position="1"/>
        <end position="52"/>
    </location>
</feature>
<feature type="non-terminal residue" evidence="5">
    <location>
        <position position="1"/>
    </location>
</feature>
<proteinExistence type="inferred from homology"/>
<evidence type="ECO:0000256" key="2">
    <source>
        <dbReference type="ARBA" id="ARBA00022723"/>
    </source>
</evidence>
<sequence length="65" mass="7385">HGNDPTHTGTDHTREYVPLLITSKKDLKYGEINKRSSFADIAATIAENFEVQYHTHGKSFLKEIL</sequence>
<dbReference type="EC" id="5.4.2.7" evidence="5"/>
<comment type="caution">
    <text evidence="5">The sequence shown here is derived from an EMBL/GenBank/DDBJ whole genome shotgun (WGS) entry which is preliminary data.</text>
</comment>
<dbReference type="InterPro" id="IPR017850">
    <property type="entry name" value="Alkaline_phosphatase_core_sf"/>
</dbReference>
<name>A0ABW2LFI7_9BACT</name>
<dbReference type="Gene3D" id="3.40.720.10">
    <property type="entry name" value="Alkaline Phosphatase, subunit A"/>
    <property type="match status" value="1"/>
</dbReference>
<dbReference type="SUPFAM" id="SSF53649">
    <property type="entry name" value="Alkaline phosphatase-like"/>
    <property type="match status" value="1"/>
</dbReference>
<reference evidence="6" key="1">
    <citation type="journal article" date="2019" name="Int. J. Syst. Evol. Microbiol.">
        <title>The Global Catalogue of Microorganisms (GCM) 10K type strain sequencing project: providing services to taxonomists for standard genome sequencing and annotation.</title>
        <authorList>
            <consortium name="The Broad Institute Genomics Platform"/>
            <consortium name="The Broad Institute Genome Sequencing Center for Infectious Disease"/>
            <person name="Wu L."/>
            <person name="Ma J."/>
        </authorList>
    </citation>
    <scope>NUCLEOTIDE SEQUENCE [LARGE SCALE GENOMIC DNA]</scope>
    <source>
        <strain evidence="6">CGMCC 4.1467</strain>
    </source>
</reference>
<dbReference type="Pfam" id="PF01676">
    <property type="entry name" value="Metalloenzyme"/>
    <property type="match status" value="1"/>
</dbReference>
<accession>A0ABW2LFI7</accession>
<organism evidence="5 6">
    <name type="scientific">Haloferula chungangensis</name>
    <dbReference type="NCBI Taxonomy" id="1048331"/>
    <lineage>
        <taxon>Bacteria</taxon>
        <taxon>Pseudomonadati</taxon>
        <taxon>Verrucomicrobiota</taxon>
        <taxon>Verrucomicrobiia</taxon>
        <taxon>Verrucomicrobiales</taxon>
        <taxon>Verrucomicrobiaceae</taxon>
        <taxon>Haloferula</taxon>
    </lineage>
</organism>
<evidence type="ECO:0000256" key="1">
    <source>
        <dbReference type="ARBA" id="ARBA00010373"/>
    </source>
</evidence>
<dbReference type="Proteomes" id="UP001596472">
    <property type="component" value="Unassembled WGS sequence"/>
</dbReference>
<dbReference type="EMBL" id="JBHTBS010000111">
    <property type="protein sequence ID" value="MFC7339767.1"/>
    <property type="molecule type" value="Genomic_DNA"/>
</dbReference>
<dbReference type="PANTHER" id="PTHR21110:SF0">
    <property type="entry name" value="PHOSPHOPENTOMUTASE"/>
    <property type="match status" value="1"/>
</dbReference>
<keyword evidence="5" id="KW-0413">Isomerase</keyword>
<dbReference type="InterPro" id="IPR010045">
    <property type="entry name" value="DeoB"/>
</dbReference>
<keyword evidence="3" id="KW-0464">Manganese</keyword>
<evidence type="ECO:0000313" key="6">
    <source>
        <dbReference type="Proteomes" id="UP001596472"/>
    </source>
</evidence>
<keyword evidence="6" id="KW-1185">Reference proteome</keyword>
<evidence type="ECO:0000256" key="3">
    <source>
        <dbReference type="ARBA" id="ARBA00023211"/>
    </source>
</evidence>
<dbReference type="GO" id="GO:0008973">
    <property type="term" value="F:phosphopentomutase activity"/>
    <property type="evidence" value="ECO:0007669"/>
    <property type="project" value="UniProtKB-EC"/>
</dbReference>
<evidence type="ECO:0000259" key="4">
    <source>
        <dbReference type="Pfam" id="PF01676"/>
    </source>
</evidence>
<comment type="similarity">
    <text evidence="1">Belongs to the phosphopentomutase family.</text>
</comment>
<keyword evidence="2" id="KW-0479">Metal-binding</keyword>
<protein>
    <submittedName>
        <fullName evidence="5">Phosphopentomutase</fullName>
        <ecNumber evidence="5">5.4.2.7</ecNumber>
    </submittedName>
</protein>
<gene>
    <name evidence="5" type="ORF">ACFQY0_21475</name>
</gene>
<evidence type="ECO:0000313" key="5">
    <source>
        <dbReference type="EMBL" id="MFC7339767.1"/>
    </source>
</evidence>
<dbReference type="InterPro" id="IPR006124">
    <property type="entry name" value="Metalloenzyme"/>
</dbReference>